<evidence type="ECO:0000313" key="3">
    <source>
        <dbReference type="Proteomes" id="UP000095281"/>
    </source>
</evidence>
<accession>A0A1I8BHU1</accession>
<reference evidence="4" key="1">
    <citation type="submission" date="2016-11" db="UniProtKB">
        <authorList>
            <consortium name="WormBaseParasite"/>
        </authorList>
    </citation>
    <scope>IDENTIFICATION</scope>
</reference>
<dbReference type="Proteomes" id="UP000095281">
    <property type="component" value="Unplaced"/>
</dbReference>
<protein>
    <submittedName>
        <fullName evidence="4">Uncharacterized protein</fullName>
    </submittedName>
</protein>
<dbReference type="WBParaSite" id="MhA1_Contig2456.frz3.gene1">
    <property type="protein sequence ID" value="MhA1_Contig2456.frz3.gene1"/>
    <property type="gene ID" value="MhA1_Contig2456.frz3.gene1"/>
</dbReference>
<feature type="region of interest" description="Disordered" evidence="2">
    <location>
        <begin position="139"/>
        <end position="175"/>
    </location>
</feature>
<proteinExistence type="predicted"/>
<evidence type="ECO:0000256" key="1">
    <source>
        <dbReference type="SAM" id="Coils"/>
    </source>
</evidence>
<evidence type="ECO:0000256" key="2">
    <source>
        <dbReference type="SAM" id="MobiDB-lite"/>
    </source>
</evidence>
<evidence type="ECO:0000313" key="4">
    <source>
        <dbReference type="WBParaSite" id="MhA1_Contig2456.frz3.gene1"/>
    </source>
</evidence>
<name>A0A1I8BHU1_MELHA</name>
<keyword evidence="1" id="KW-0175">Coiled coil</keyword>
<keyword evidence="3" id="KW-1185">Reference proteome</keyword>
<sequence length="175" mass="20673">MKTSQQHLMVQQQQKLSKKFNDFSGKFRETVTRFSEEREKNVRLEKEVKQLSEKNQSLENGMKILQNEVKCLNLHLKNVLEIETETRQTQTDDVVDAERCISEEPKHRLEKWQTDILQNFLQLNFSKYLNEKKIRLSETATAEEVSINEDKHPVNEPCEQMTKTNDGDNFVTTQQ</sequence>
<organism evidence="3 4">
    <name type="scientific">Meloidogyne hapla</name>
    <name type="common">Root-knot nematode worm</name>
    <dbReference type="NCBI Taxonomy" id="6305"/>
    <lineage>
        <taxon>Eukaryota</taxon>
        <taxon>Metazoa</taxon>
        <taxon>Ecdysozoa</taxon>
        <taxon>Nematoda</taxon>
        <taxon>Chromadorea</taxon>
        <taxon>Rhabditida</taxon>
        <taxon>Tylenchina</taxon>
        <taxon>Tylenchomorpha</taxon>
        <taxon>Tylenchoidea</taxon>
        <taxon>Meloidogynidae</taxon>
        <taxon>Meloidogyninae</taxon>
        <taxon>Meloidogyne</taxon>
    </lineage>
</organism>
<feature type="coiled-coil region" evidence="1">
    <location>
        <begin position="34"/>
        <end position="75"/>
    </location>
</feature>
<dbReference type="AlphaFoldDB" id="A0A1I8BHU1"/>